<evidence type="ECO:0000313" key="4">
    <source>
        <dbReference type="EMBL" id="KIO27902.1"/>
    </source>
</evidence>
<sequence>MAAPPKWLTTGQVSAQYLRTVYSTLMERETARRQLRTASRRVEIPPRLQEFEPRRSGLKKFFKIGSGSHTSEDLSGAEEFYAVRVSSTSTNQDRNRYADIEPYDRNRVLVGSLDETAGRYLNGSWVREVEGKAWWIAAQAPLFRTTHAFLSLFTSLQPESLRPTTIVQLTPIVENGIRKADQYIPETPSSAPLLFYPESERSDVPPIEVTLKSEEFVSAADCVVRTVVLKLLTKPMPEVVEIKHIDYEGWPDHSIPTNADELIHLVRVAQDTNAAMTPNSLPRPILCHCSAGVGRTGTFIALTSLLRSYGLLQAVPESAAESFPLAHLFPLANGSPLGPLPSSISDDPIAREVDGLREQRTTMVQRSEQLGIIYQVLLNSVAGAQLSAVDGEMT</sequence>
<dbReference type="SUPFAM" id="SSF52799">
    <property type="entry name" value="(Phosphotyrosine protein) phosphatases II"/>
    <property type="match status" value="1"/>
</dbReference>
<dbReference type="SMART" id="SM00404">
    <property type="entry name" value="PTPc_motif"/>
    <property type="match status" value="1"/>
</dbReference>
<dbReference type="PRINTS" id="PR00700">
    <property type="entry name" value="PRTYPHPHTASE"/>
</dbReference>
<evidence type="ECO:0000313" key="5">
    <source>
        <dbReference type="Proteomes" id="UP000054248"/>
    </source>
</evidence>
<dbReference type="InterPro" id="IPR003595">
    <property type="entry name" value="Tyr_Pase_cat"/>
</dbReference>
<dbReference type="GO" id="GO:0004725">
    <property type="term" value="F:protein tyrosine phosphatase activity"/>
    <property type="evidence" value="ECO:0007669"/>
    <property type="project" value="InterPro"/>
</dbReference>
<evidence type="ECO:0008006" key="6">
    <source>
        <dbReference type="Google" id="ProtNLM"/>
    </source>
</evidence>
<dbReference type="InterPro" id="IPR000387">
    <property type="entry name" value="Tyr_Pase_dom"/>
</dbReference>
<evidence type="ECO:0000256" key="1">
    <source>
        <dbReference type="ARBA" id="ARBA00009649"/>
    </source>
</evidence>
<keyword evidence="5" id="KW-1185">Reference proteome</keyword>
<dbReference type="Proteomes" id="UP000054248">
    <property type="component" value="Unassembled WGS sequence"/>
</dbReference>
<dbReference type="AlphaFoldDB" id="A0A0C3M2I3"/>
<dbReference type="InterPro" id="IPR050348">
    <property type="entry name" value="Protein-Tyr_Phosphatase"/>
</dbReference>
<evidence type="ECO:0000259" key="3">
    <source>
        <dbReference type="PROSITE" id="PS50056"/>
    </source>
</evidence>
<gene>
    <name evidence="4" type="ORF">M407DRAFT_22819</name>
</gene>
<dbReference type="InterPro" id="IPR000242">
    <property type="entry name" value="PTP_cat"/>
</dbReference>
<dbReference type="PANTHER" id="PTHR19134:SF449">
    <property type="entry name" value="TYROSINE-PROTEIN PHOSPHATASE 1"/>
    <property type="match status" value="1"/>
</dbReference>
<dbReference type="PROSITE" id="PS50055">
    <property type="entry name" value="TYR_PHOSPHATASE_PTP"/>
    <property type="match status" value="1"/>
</dbReference>
<organism evidence="4 5">
    <name type="scientific">Tulasnella calospora MUT 4182</name>
    <dbReference type="NCBI Taxonomy" id="1051891"/>
    <lineage>
        <taxon>Eukaryota</taxon>
        <taxon>Fungi</taxon>
        <taxon>Dikarya</taxon>
        <taxon>Basidiomycota</taxon>
        <taxon>Agaricomycotina</taxon>
        <taxon>Agaricomycetes</taxon>
        <taxon>Cantharellales</taxon>
        <taxon>Tulasnellaceae</taxon>
        <taxon>Tulasnella</taxon>
    </lineage>
</organism>
<protein>
    <recommendedName>
        <fullName evidence="6">Tyrosine specific protein phosphatases domain-containing protein</fullName>
    </recommendedName>
</protein>
<name>A0A0C3M2I3_9AGAM</name>
<dbReference type="HOGENOM" id="CLU_001645_9_13_1"/>
<evidence type="ECO:0000259" key="2">
    <source>
        <dbReference type="PROSITE" id="PS50055"/>
    </source>
</evidence>
<dbReference type="PROSITE" id="PS50056">
    <property type="entry name" value="TYR_PHOSPHATASE_2"/>
    <property type="match status" value="1"/>
</dbReference>
<dbReference type="OrthoDB" id="10253954at2759"/>
<dbReference type="PANTHER" id="PTHR19134">
    <property type="entry name" value="RECEPTOR-TYPE TYROSINE-PROTEIN PHOSPHATASE"/>
    <property type="match status" value="1"/>
</dbReference>
<feature type="domain" description="Tyrosine specific protein phosphatases" evidence="3">
    <location>
        <begin position="260"/>
        <end position="371"/>
    </location>
</feature>
<feature type="domain" description="Tyrosine-protein phosphatase" evidence="2">
    <location>
        <begin position="91"/>
        <end position="380"/>
    </location>
</feature>
<accession>A0A0C3M2I3</accession>
<dbReference type="InterPro" id="IPR029021">
    <property type="entry name" value="Prot-tyrosine_phosphatase-like"/>
</dbReference>
<dbReference type="EMBL" id="KN823001">
    <property type="protein sequence ID" value="KIO27902.1"/>
    <property type="molecule type" value="Genomic_DNA"/>
</dbReference>
<comment type="similarity">
    <text evidence="1">Belongs to the protein-tyrosine phosphatase family. Non-receptor class subfamily.</text>
</comment>
<reference evidence="5" key="2">
    <citation type="submission" date="2015-01" db="EMBL/GenBank/DDBJ databases">
        <title>Evolutionary Origins and Diversification of the Mycorrhizal Mutualists.</title>
        <authorList>
            <consortium name="DOE Joint Genome Institute"/>
            <consortium name="Mycorrhizal Genomics Consortium"/>
            <person name="Kohler A."/>
            <person name="Kuo A."/>
            <person name="Nagy L.G."/>
            <person name="Floudas D."/>
            <person name="Copeland A."/>
            <person name="Barry K.W."/>
            <person name="Cichocki N."/>
            <person name="Veneault-Fourrey C."/>
            <person name="LaButti K."/>
            <person name="Lindquist E.A."/>
            <person name="Lipzen A."/>
            <person name="Lundell T."/>
            <person name="Morin E."/>
            <person name="Murat C."/>
            <person name="Riley R."/>
            <person name="Ohm R."/>
            <person name="Sun H."/>
            <person name="Tunlid A."/>
            <person name="Henrissat B."/>
            <person name="Grigoriev I.V."/>
            <person name="Hibbett D.S."/>
            <person name="Martin F."/>
        </authorList>
    </citation>
    <scope>NUCLEOTIDE SEQUENCE [LARGE SCALE GENOMIC DNA]</scope>
    <source>
        <strain evidence="5">MUT 4182</strain>
    </source>
</reference>
<dbReference type="SMART" id="SM00194">
    <property type="entry name" value="PTPc"/>
    <property type="match status" value="1"/>
</dbReference>
<dbReference type="Gene3D" id="3.90.190.10">
    <property type="entry name" value="Protein tyrosine phosphatase superfamily"/>
    <property type="match status" value="1"/>
</dbReference>
<dbReference type="STRING" id="1051891.A0A0C3M2I3"/>
<dbReference type="Pfam" id="PF00102">
    <property type="entry name" value="Y_phosphatase"/>
    <property type="match status" value="1"/>
</dbReference>
<reference evidence="4 5" key="1">
    <citation type="submission" date="2014-04" db="EMBL/GenBank/DDBJ databases">
        <authorList>
            <consortium name="DOE Joint Genome Institute"/>
            <person name="Kuo A."/>
            <person name="Girlanda M."/>
            <person name="Perotto S."/>
            <person name="Kohler A."/>
            <person name="Nagy L.G."/>
            <person name="Floudas D."/>
            <person name="Copeland A."/>
            <person name="Barry K.W."/>
            <person name="Cichocki N."/>
            <person name="Veneault-Fourrey C."/>
            <person name="LaButti K."/>
            <person name="Lindquist E.A."/>
            <person name="Lipzen A."/>
            <person name="Lundell T."/>
            <person name="Morin E."/>
            <person name="Murat C."/>
            <person name="Sun H."/>
            <person name="Tunlid A."/>
            <person name="Henrissat B."/>
            <person name="Grigoriev I.V."/>
            <person name="Hibbett D.S."/>
            <person name="Martin F."/>
            <person name="Nordberg H.P."/>
            <person name="Cantor M.N."/>
            <person name="Hua S.X."/>
        </authorList>
    </citation>
    <scope>NUCLEOTIDE SEQUENCE [LARGE SCALE GENOMIC DNA]</scope>
    <source>
        <strain evidence="4 5">MUT 4182</strain>
    </source>
</reference>
<proteinExistence type="inferred from homology"/>